<evidence type="ECO:0008006" key="4">
    <source>
        <dbReference type="Google" id="ProtNLM"/>
    </source>
</evidence>
<dbReference type="PANTHER" id="PTHR33361:SF2">
    <property type="entry name" value="DUF885 DOMAIN-CONTAINING PROTEIN"/>
    <property type="match status" value="1"/>
</dbReference>
<protein>
    <recommendedName>
        <fullName evidence="4">X-Pro dipeptidyl-peptidase</fullName>
    </recommendedName>
</protein>
<evidence type="ECO:0000256" key="1">
    <source>
        <dbReference type="SAM" id="MobiDB-lite"/>
    </source>
</evidence>
<keyword evidence="3" id="KW-1185">Reference proteome</keyword>
<evidence type="ECO:0000313" key="3">
    <source>
        <dbReference type="Proteomes" id="UP000799770"/>
    </source>
</evidence>
<dbReference type="InterPro" id="IPR010281">
    <property type="entry name" value="DUF885"/>
</dbReference>
<organism evidence="2 3">
    <name type="scientific">Lophiotrema nucula</name>
    <dbReference type="NCBI Taxonomy" id="690887"/>
    <lineage>
        <taxon>Eukaryota</taxon>
        <taxon>Fungi</taxon>
        <taxon>Dikarya</taxon>
        <taxon>Ascomycota</taxon>
        <taxon>Pezizomycotina</taxon>
        <taxon>Dothideomycetes</taxon>
        <taxon>Pleosporomycetidae</taxon>
        <taxon>Pleosporales</taxon>
        <taxon>Lophiotremataceae</taxon>
        <taxon>Lophiotrema</taxon>
    </lineage>
</organism>
<dbReference type="OrthoDB" id="5959877at2759"/>
<feature type="region of interest" description="Disordered" evidence="1">
    <location>
        <begin position="1"/>
        <end position="28"/>
    </location>
</feature>
<dbReference type="Proteomes" id="UP000799770">
    <property type="component" value="Unassembled WGS sequence"/>
</dbReference>
<dbReference type="PANTHER" id="PTHR33361">
    <property type="entry name" value="GLR0591 PROTEIN"/>
    <property type="match status" value="1"/>
</dbReference>
<dbReference type="AlphaFoldDB" id="A0A6A5YLZ4"/>
<sequence length="575" mass="67692">MRSPNLPPIEGFQANEDNPEPRRRTAEPEHISDRITRVRWDLQNLQDFYNVRNSTGRCNRLMVFFTEELHSLEFVPFDMYNQDEKVDYLLLRNYLRYQILQLRHDADQDQRLISYLGIYFPMRLSGLIQARQRVDEADGKQAATWCAQIIDHIKLARDRIANKDEVEETIIALRATKLVAALKSDVQEWYDFYKDYDPEFTYWVAEPSIRLQDALEELNDTIKRSTPGLSSADQDTIIGSPIGRAGILDALQVEMIPYTPEELIAIGEKEYAWCETEMQKAASDLSFPTWRSALEYVKDQYVAPGKQPHLVRDLIKEATEYVEKYDRVTVPSICKETLRMYMMSPEKQKMNPFFLGGESIIVSYPTSTMSHEQKLMAMRGNNIHFSRATAFHETIPGHHLQWYYLMRSRPYRQMFFTPFSTEGWAFYWEMLLWDADDWPKTPENRIGMLFWRMHRCARIVFSLKYHLGLMTADECVELLVNWVGFERANAEGEVRRSVMGDYGPLYQAGYMLGGLQLYALRKEVVDQGQMDEKEFHDLFLRANQMPVELFAALIQNRKLSKDYESRWRFYNYSKD</sequence>
<proteinExistence type="predicted"/>
<name>A0A6A5YLZ4_9PLEO</name>
<reference evidence="2" key="1">
    <citation type="journal article" date="2020" name="Stud. Mycol.">
        <title>101 Dothideomycetes genomes: a test case for predicting lifestyles and emergence of pathogens.</title>
        <authorList>
            <person name="Haridas S."/>
            <person name="Albert R."/>
            <person name="Binder M."/>
            <person name="Bloem J."/>
            <person name="Labutti K."/>
            <person name="Salamov A."/>
            <person name="Andreopoulos B."/>
            <person name="Baker S."/>
            <person name="Barry K."/>
            <person name="Bills G."/>
            <person name="Bluhm B."/>
            <person name="Cannon C."/>
            <person name="Castanera R."/>
            <person name="Culley D."/>
            <person name="Daum C."/>
            <person name="Ezra D."/>
            <person name="Gonzalez J."/>
            <person name="Henrissat B."/>
            <person name="Kuo A."/>
            <person name="Liang C."/>
            <person name="Lipzen A."/>
            <person name="Lutzoni F."/>
            <person name="Magnuson J."/>
            <person name="Mondo S."/>
            <person name="Nolan M."/>
            <person name="Ohm R."/>
            <person name="Pangilinan J."/>
            <person name="Park H.-J."/>
            <person name="Ramirez L."/>
            <person name="Alfaro M."/>
            <person name="Sun H."/>
            <person name="Tritt A."/>
            <person name="Yoshinaga Y."/>
            <person name="Zwiers L.-H."/>
            <person name="Turgeon B."/>
            <person name="Goodwin S."/>
            <person name="Spatafora J."/>
            <person name="Crous P."/>
            <person name="Grigoriev I."/>
        </authorList>
    </citation>
    <scope>NUCLEOTIDE SEQUENCE</scope>
    <source>
        <strain evidence="2">CBS 627.86</strain>
    </source>
</reference>
<feature type="compositionally biased region" description="Basic and acidic residues" evidence="1">
    <location>
        <begin position="19"/>
        <end position="28"/>
    </location>
</feature>
<dbReference type="EMBL" id="ML977352">
    <property type="protein sequence ID" value="KAF2107724.1"/>
    <property type="molecule type" value="Genomic_DNA"/>
</dbReference>
<gene>
    <name evidence="2" type="ORF">BDV96DRAFT_588654</name>
</gene>
<accession>A0A6A5YLZ4</accession>
<evidence type="ECO:0000313" key="2">
    <source>
        <dbReference type="EMBL" id="KAF2107724.1"/>
    </source>
</evidence>
<dbReference type="Pfam" id="PF05960">
    <property type="entry name" value="DUF885"/>
    <property type="match status" value="1"/>
</dbReference>